<dbReference type="AlphaFoldDB" id="A0A553N410"/>
<organism evidence="2 3">
    <name type="scientific">Danionella cerebrum</name>
    <dbReference type="NCBI Taxonomy" id="2873325"/>
    <lineage>
        <taxon>Eukaryota</taxon>
        <taxon>Metazoa</taxon>
        <taxon>Chordata</taxon>
        <taxon>Craniata</taxon>
        <taxon>Vertebrata</taxon>
        <taxon>Euteleostomi</taxon>
        <taxon>Actinopterygii</taxon>
        <taxon>Neopterygii</taxon>
        <taxon>Teleostei</taxon>
        <taxon>Ostariophysi</taxon>
        <taxon>Cypriniformes</taxon>
        <taxon>Danionidae</taxon>
        <taxon>Danioninae</taxon>
        <taxon>Danionella</taxon>
    </lineage>
</organism>
<reference evidence="2 3" key="1">
    <citation type="journal article" date="2019" name="Sci. Data">
        <title>Hybrid genome assembly and annotation of Danionella translucida.</title>
        <authorList>
            <person name="Kadobianskyi M."/>
            <person name="Schulze L."/>
            <person name="Schuelke M."/>
            <person name="Judkewitz B."/>
        </authorList>
    </citation>
    <scope>NUCLEOTIDE SEQUENCE [LARGE SCALE GENOMIC DNA]</scope>
    <source>
        <strain evidence="2 3">Bolton</strain>
    </source>
</reference>
<evidence type="ECO:0000313" key="2">
    <source>
        <dbReference type="EMBL" id="TRY60149.1"/>
    </source>
</evidence>
<name>A0A553N410_9TELE</name>
<dbReference type="EMBL" id="SRMA01027077">
    <property type="protein sequence ID" value="TRY60149.1"/>
    <property type="molecule type" value="Genomic_DNA"/>
</dbReference>
<dbReference type="Proteomes" id="UP000316079">
    <property type="component" value="Unassembled WGS sequence"/>
</dbReference>
<feature type="region of interest" description="Disordered" evidence="1">
    <location>
        <begin position="80"/>
        <end position="105"/>
    </location>
</feature>
<proteinExistence type="predicted"/>
<evidence type="ECO:0000256" key="1">
    <source>
        <dbReference type="SAM" id="MobiDB-lite"/>
    </source>
</evidence>
<keyword evidence="3" id="KW-1185">Reference proteome</keyword>
<feature type="compositionally biased region" description="Basic and acidic residues" evidence="1">
    <location>
        <begin position="83"/>
        <end position="94"/>
    </location>
</feature>
<sequence>MRPWTRPTIPEPPSQTHLIITTTGHRAGSRGLSLQPIRGGFAPGTPDLHLHQPKKVAEACVSDPSRVSLAPLNTRQIEGAADTDEHRHIREHTLLGENTGVGLEP</sequence>
<comment type="caution">
    <text evidence="2">The sequence shown here is derived from an EMBL/GenBank/DDBJ whole genome shotgun (WGS) entry which is preliminary data.</text>
</comment>
<accession>A0A553N410</accession>
<evidence type="ECO:0000313" key="3">
    <source>
        <dbReference type="Proteomes" id="UP000316079"/>
    </source>
</evidence>
<protein>
    <submittedName>
        <fullName evidence="2">Uncharacterized protein</fullName>
    </submittedName>
</protein>
<gene>
    <name evidence="2" type="ORF">DNTS_006454</name>
</gene>